<evidence type="ECO:0000313" key="3">
    <source>
        <dbReference type="Proteomes" id="UP000236047"/>
    </source>
</evidence>
<dbReference type="InterPro" id="IPR001387">
    <property type="entry name" value="Cro/C1-type_HTH"/>
</dbReference>
<proteinExistence type="predicted"/>
<dbReference type="PANTHER" id="PTHR35010:SF2">
    <property type="entry name" value="BLL4672 PROTEIN"/>
    <property type="match status" value="1"/>
</dbReference>
<gene>
    <name evidence="2" type="ORF">AOB60_10540</name>
</gene>
<keyword evidence="3" id="KW-1185">Reference proteome</keyword>
<protein>
    <recommendedName>
        <fullName evidence="1">HTH cro/C1-type domain-containing protein</fullName>
    </recommendedName>
</protein>
<name>A0A2N8PJD7_STRNR</name>
<dbReference type="EMBL" id="LJSN01000002">
    <property type="protein sequence ID" value="PNE41139.1"/>
    <property type="molecule type" value="Genomic_DNA"/>
</dbReference>
<comment type="caution">
    <text evidence="2">The sequence shown here is derived from an EMBL/GenBank/DDBJ whole genome shotgun (WGS) entry which is preliminary data.</text>
</comment>
<dbReference type="InterPro" id="IPR041413">
    <property type="entry name" value="MLTR_LBD"/>
</dbReference>
<dbReference type="SUPFAM" id="SSF47413">
    <property type="entry name" value="lambda repressor-like DNA-binding domains"/>
    <property type="match status" value="1"/>
</dbReference>
<accession>A0A2N8PJD7</accession>
<dbReference type="Gene3D" id="1.10.260.40">
    <property type="entry name" value="lambda repressor-like DNA-binding domains"/>
    <property type="match status" value="1"/>
</dbReference>
<dbReference type="Pfam" id="PF17765">
    <property type="entry name" value="MLTR_LBD"/>
    <property type="match status" value="1"/>
</dbReference>
<evidence type="ECO:0000259" key="1">
    <source>
        <dbReference type="PROSITE" id="PS50943"/>
    </source>
</evidence>
<dbReference type="RefSeq" id="WP_073448268.1">
    <property type="nucleotide sequence ID" value="NZ_LJSN01000002.1"/>
</dbReference>
<dbReference type="PANTHER" id="PTHR35010">
    <property type="entry name" value="BLL4672 PROTEIN-RELATED"/>
    <property type="match status" value="1"/>
</dbReference>
<dbReference type="InterPro" id="IPR010982">
    <property type="entry name" value="Lambda_DNA-bd_dom_sf"/>
</dbReference>
<dbReference type="SMART" id="SM00530">
    <property type="entry name" value="HTH_XRE"/>
    <property type="match status" value="1"/>
</dbReference>
<feature type="domain" description="HTH cro/C1-type" evidence="1">
    <location>
        <begin position="30"/>
        <end position="81"/>
    </location>
</feature>
<organism evidence="2 3">
    <name type="scientific">Streptomyces noursei</name>
    <name type="common">Streptomyces albulus</name>
    <dbReference type="NCBI Taxonomy" id="1971"/>
    <lineage>
        <taxon>Bacteria</taxon>
        <taxon>Bacillati</taxon>
        <taxon>Actinomycetota</taxon>
        <taxon>Actinomycetes</taxon>
        <taxon>Kitasatosporales</taxon>
        <taxon>Streptomycetaceae</taxon>
        <taxon>Streptomyces</taxon>
    </lineage>
</organism>
<reference evidence="3" key="1">
    <citation type="submission" date="2015-09" db="EMBL/GenBank/DDBJ databases">
        <authorList>
            <person name="Graham D.E."/>
            <person name="Mahan K.M."/>
            <person name="Klingeman D.M."/>
            <person name="Fida T."/>
            <person name="Giannone R.J."/>
            <person name="Hettich R.L."/>
            <person name="Parry R.J."/>
            <person name="Spain J.C."/>
        </authorList>
    </citation>
    <scope>NUCLEOTIDE SEQUENCE [LARGE SCALE GENOMIC DNA]</scope>
    <source>
        <strain evidence="3">JCM 4701</strain>
    </source>
</reference>
<sequence>MNAAELAGFLRTRRARVQPADVGLDGGGRRQTRGLRRAEVAERAGVSLDYYTRLEQGRRLRPSRQVVIALARALHLSDGERNYLLGLVGEAAVPVPMSRTTDAGARRLLDQLGAVPAMVLNSRYDILAWNRMLDALVANLAELPERERNTLRWLFTGPAAGIGPRDRARLGRRCVADLRGSGRYPDDPGVRQLVTELSRESGEFAELWERHDVGVHRPVTKRMVHPDVGALDLSCEVLTVPDTDQRVMVYTAAPGTGTDRALRGLWARVGEQGGC</sequence>
<dbReference type="GO" id="GO:0003677">
    <property type="term" value="F:DNA binding"/>
    <property type="evidence" value="ECO:0007669"/>
    <property type="project" value="InterPro"/>
</dbReference>
<dbReference type="Proteomes" id="UP000236047">
    <property type="component" value="Unassembled WGS sequence"/>
</dbReference>
<dbReference type="Pfam" id="PF13560">
    <property type="entry name" value="HTH_31"/>
    <property type="match status" value="1"/>
</dbReference>
<evidence type="ECO:0000313" key="2">
    <source>
        <dbReference type="EMBL" id="PNE41139.1"/>
    </source>
</evidence>
<dbReference type="PROSITE" id="PS50943">
    <property type="entry name" value="HTH_CROC1"/>
    <property type="match status" value="1"/>
</dbReference>
<dbReference type="CDD" id="cd00093">
    <property type="entry name" value="HTH_XRE"/>
    <property type="match status" value="1"/>
</dbReference>
<dbReference type="AlphaFoldDB" id="A0A2N8PJD7"/>
<dbReference type="Gene3D" id="3.30.450.180">
    <property type="match status" value="1"/>
</dbReference>